<keyword evidence="1 6" id="KW-0597">Phosphoprotein</keyword>
<dbReference type="Pfam" id="PF00072">
    <property type="entry name" value="Response_reg"/>
    <property type="match status" value="1"/>
</dbReference>
<dbReference type="InterPro" id="IPR011006">
    <property type="entry name" value="CheY-like_superfamily"/>
</dbReference>
<dbReference type="GO" id="GO:0000976">
    <property type="term" value="F:transcription cis-regulatory region binding"/>
    <property type="evidence" value="ECO:0007669"/>
    <property type="project" value="TreeGrafter"/>
</dbReference>
<proteinExistence type="predicted"/>
<evidence type="ECO:0000256" key="1">
    <source>
        <dbReference type="ARBA" id="ARBA00022553"/>
    </source>
</evidence>
<evidence type="ECO:0000313" key="10">
    <source>
        <dbReference type="EMBL" id="OUR95378.1"/>
    </source>
</evidence>
<dbReference type="GO" id="GO:0006355">
    <property type="term" value="P:regulation of DNA-templated transcription"/>
    <property type="evidence" value="ECO:0007669"/>
    <property type="project" value="InterPro"/>
</dbReference>
<feature type="DNA-binding region" description="OmpR/PhoB-type" evidence="7">
    <location>
        <begin position="142"/>
        <end position="238"/>
    </location>
</feature>
<dbReference type="CDD" id="cd00383">
    <property type="entry name" value="trans_reg_C"/>
    <property type="match status" value="1"/>
</dbReference>
<gene>
    <name evidence="10" type="ORF">A9Q84_16205</name>
</gene>
<evidence type="ECO:0008006" key="12">
    <source>
        <dbReference type="Google" id="ProtNLM"/>
    </source>
</evidence>
<dbReference type="SUPFAM" id="SSF46894">
    <property type="entry name" value="C-terminal effector domain of the bipartite response regulators"/>
    <property type="match status" value="1"/>
</dbReference>
<dbReference type="SMART" id="SM00448">
    <property type="entry name" value="REC"/>
    <property type="match status" value="1"/>
</dbReference>
<dbReference type="GO" id="GO:0005829">
    <property type="term" value="C:cytosol"/>
    <property type="evidence" value="ECO:0007669"/>
    <property type="project" value="TreeGrafter"/>
</dbReference>
<dbReference type="PROSITE" id="PS50110">
    <property type="entry name" value="RESPONSE_REGULATORY"/>
    <property type="match status" value="1"/>
</dbReference>
<protein>
    <recommendedName>
        <fullName evidence="12">DNA-binding response regulator</fullName>
    </recommendedName>
</protein>
<feature type="domain" description="OmpR/PhoB-type" evidence="9">
    <location>
        <begin position="142"/>
        <end position="238"/>
    </location>
</feature>
<dbReference type="PANTHER" id="PTHR48111:SF1">
    <property type="entry name" value="TWO-COMPONENT RESPONSE REGULATOR ORR33"/>
    <property type="match status" value="1"/>
</dbReference>
<sequence length="240" mass="27041">MNKGHILVVEDERDISDLLKLQLTTSGYEVTVVDHGTKALEFIQAPLSERVVKNPIGLYILDRMLPGTDGLEICKFLRMYKETKDQPILMVTALTKPEQIVEGLDAGADDYINKPFDINVLTARVRSLFRRSVQRSHTAVNSDVIKLGALELDTTQCQVSLDHKQIDLTLSEYKLMVAFMHQPGKVLTRNQLVEFIQDGPVHVTDRTIDTHIFGLRKKLGSASEVIETIRGIGYRVKNDI</sequence>
<evidence type="ECO:0000313" key="11">
    <source>
        <dbReference type="Proteomes" id="UP000196531"/>
    </source>
</evidence>
<dbReference type="Gene3D" id="1.10.10.10">
    <property type="entry name" value="Winged helix-like DNA-binding domain superfamily/Winged helix DNA-binding domain"/>
    <property type="match status" value="1"/>
</dbReference>
<keyword evidence="2" id="KW-0902">Two-component regulatory system</keyword>
<dbReference type="Gene3D" id="3.40.50.2300">
    <property type="match status" value="1"/>
</dbReference>
<dbReference type="EMBL" id="MAAO01000008">
    <property type="protein sequence ID" value="OUR95378.1"/>
    <property type="molecule type" value="Genomic_DNA"/>
</dbReference>
<dbReference type="InterPro" id="IPR036388">
    <property type="entry name" value="WH-like_DNA-bd_sf"/>
</dbReference>
<accession>A0A1Y5F476</accession>
<keyword evidence="3" id="KW-0805">Transcription regulation</keyword>
<feature type="modified residue" description="4-aspartylphosphate" evidence="6">
    <location>
        <position position="62"/>
    </location>
</feature>
<dbReference type="InterPro" id="IPR016032">
    <property type="entry name" value="Sig_transdc_resp-reg_C-effctor"/>
</dbReference>
<dbReference type="GO" id="GO:0000156">
    <property type="term" value="F:phosphorelay response regulator activity"/>
    <property type="evidence" value="ECO:0007669"/>
    <property type="project" value="TreeGrafter"/>
</dbReference>
<dbReference type="SUPFAM" id="SSF52172">
    <property type="entry name" value="CheY-like"/>
    <property type="match status" value="1"/>
</dbReference>
<evidence type="ECO:0000259" key="8">
    <source>
        <dbReference type="PROSITE" id="PS50110"/>
    </source>
</evidence>
<evidence type="ECO:0000256" key="2">
    <source>
        <dbReference type="ARBA" id="ARBA00023012"/>
    </source>
</evidence>
<evidence type="ECO:0000256" key="3">
    <source>
        <dbReference type="ARBA" id="ARBA00023015"/>
    </source>
</evidence>
<dbReference type="PROSITE" id="PS51755">
    <property type="entry name" value="OMPR_PHOB"/>
    <property type="match status" value="1"/>
</dbReference>
<dbReference type="PANTHER" id="PTHR48111">
    <property type="entry name" value="REGULATOR OF RPOS"/>
    <property type="match status" value="1"/>
</dbReference>
<evidence type="ECO:0000256" key="4">
    <source>
        <dbReference type="ARBA" id="ARBA00023125"/>
    </source>
</evidence>
<dbReference type="Proteomes" id="UP000196531">
    <property type="component" value="Unassembled WGS sequence"/>
</dbReference>
<evidence type="ECO:0000256" key="5">
    <source>
        <dbReference type="ARBA" id="ARBA00023163"/>
    </source>
</evidence>
<dbReference type="InterPro" id="IPR001789">
    <property type="entry name" value="Sig_transdc_resp-reg_receiver"/>
</dbReference>
<keyword evidence="4 7" id="KW-0238">DNA-binding</keyword>
<evidence type="ECO:0000256" key="7">
    <source>
        <dbReference type="PROSITE-ProRule" id="PRU01091"/>
    </source>
</evidence>
<dbReference type="GO" id="GO:0032993">
    <property type="term" value="C:protein-DNA complex"/>
    <property type="evidence" value="ECO:0007669"/>
    <property type="project" value="TreeGrafter"/>
</dbReference>
<evidence type="ECO:0000259" key="9">
    <source>
        <dbReference type="PROSITE" id="PS51755"/>
    </source>
</evidence>
<dbReference type="Pfam" id="PF00486">
    <property type="entry name" value="Trans_reg_C"/>
    <property type="match status" value="1"/>
</dbReference>
<keyword evidence="5" id="KW-0804">Transcription</keyword>
<evidence type="ECO:0000256" key="6">
    <source>
        <dbReference type="PROSITE-ProRule" id="PRU00169"/>
    </source>
</evidence>
<organism evidence="10 11">
    <name type="scientific">Halobacteriovorax marinus</name>
    <dbReference type="NCBI Taxonomy" id="97084"/>
    <lineage>
        <taxon>Bacteria</taxon>
        <taxon>Pseudomonadati</taxon>
        <taxon>Bdellovibrionota</taxon>
        <taxon>Bacteriovoracia</taxon>
        <taxon>Bacteriovoracales</taxon>
        <taxon>Halobacteriovoraceae</taxon>
        <taxon>Halobacteriovorax</taxon>
    </lineage>
</organism>
<comment type="caution">
    <text evidence="10">The sequence shown here is derived from an EMBL/GenBank/DDBJ whole genome shotgun (WGS) entry which is preliminary data.</text>
</comment>
<dbReference type="SMART" id="SM00862">
    <property type="entry name" value="Trans_reg_C"/>
    <property type="match status" value="1"/>
</dbReference>
<dbReference type="InterPro" id="IPR039420">
    <property type="entry name" value="WalR-like"/>
</dbReference>
<name>A0A1Y5F476_9BACT</name>
<reference evidence="11" key="1">
    <citation type="journal article" date="2017" name="Proc. Natl. Acad. Sci. U.S.A.">
        <title>Simulation of Deepwater Horizon oil plume reveals substrate specialization within a complex community of hydrocarbon-degraders.</title>
        <authorList>
            <person name="Hu P."/>
            <person name="Dubinsky E.A."/>
            <person name="Probst A.J."/>
            <person name="Wang J."/>
            <person name="Sieber C.M.K."/>
            <person name="Tom L.M."/>
            <person name="Gardinali P."/>
            <person name="Banfield J.F."/>
            <person name="Atlas R.M."/>
            <person name="Andersen G.L."/>
        </authorList>
    </citation>
    <scope>NUCLEOTIDE SEQUENCE [LARGE SCALE GENOMIC DNA]</scope>
</reference>
<feature type="domain" description="Response regulatory" evidence="8">
    <location>
        <begin position="5"/>
        <end position="129"/>
    </location>
</feature>
<dbReference type="AlphaFoldDB" id="A0A1Y5F476"/>
<dbReference type="InterPro" id="IPR001867">
    <property type="entry name" value="OmpR/PhoB-type_DNA-bd"/>
</dbReference>